<dbReference type="RefSeq" id="WP_213496986.1">
    <property type="nucleotide sequence ID" value="NZ_CP074694.1"/>
</dbReference>
<protein>
    <submittedName>
        <fullName evidence="1">Uncharacterized protein</fullName>
    </submittedName>
</protein>
<name>A0A8E6EV42_9BACT</name>
<dbReference type="Proteomes" id="UP000676194">
    <property type="component" value="Chromosome"/>
</dbReference>
<keyword evidence="2" id="KW-1185">Reference proteome</keyword>
<dbReference type="KEGG" id="tsph:KIH39_25915"/>
<evidence type="ECO:0000313" key="2">
    <source>
        <dbReference type="Proteomes" id="UP000676194"/>
    </source>
</evidence>
<accession>A0A8E6EV42</accession>
<dbReference type="AlphaFoldDB" id="A0A8E6EV42"/>
<organism evidence="1 2">
    <name type="scientific">Telmatocola sphagniphila</name>
    <dbReference type="NCBI Taxonomy" id="1123043"/>
    <lineage>
        <taxon>Bacteria</taxon>
        <taxon>Pseudomonadati</taxon>
        <taxon>Planctomycetota</taxon>
        <taxon>Planctomycetia</taxon>
        <taxon>Gemmatales</taxon>
        <taxon>Gemmataceae</taxon>
    </lineage>
</organism>
<sequence length="151" mass="17124">MWSRIFGLSDAEPAPAGLLEHLQQSGLSVRGQFRGDDLGWTAAELSVGTGTPVYLERYLVKEDNLREDLNVWAGILETCDYSPFAQVLMEKVIQSKQMITLRKPIDHNNESQLEDLLDWTCRWLAQATEGIYQVDGAGWFDANGMRLIEEY</sequence>
<reference evidence="1" key="1">
    <citation type="submission" date="2021-05" db="EMBL/GenBank/DDBJ databases">
        <title>Complete genome sequence of the cellulolytic planctomycete Telmatocola sphagniphila SP2T and characterization of the first cellulase from planctomycetes.</title>
        <authorList>
            <person name="Rakitin A.L."/>
            <person name="Beletsky A.V."/>
            <person name="Naumoff D.G."/>
            <person name="Kulichevskaya I.S."/>
            <person name="Mardanov A.V."/>
            <person name="Ravin N.V."/>
            <person name="Dedysh S.N."/>
        </authorList>
    </citation>
    <scope>NUCLEOTIDE SEQUENCE</scope>
    <source>
        <strain evidence="1">SP2T</strain>
    </source>
</reference>
<evidence type="ECO:0000313" key="1">
    <source>
        <dbReference type="EMBL" id="QVL32230.1"/>
    </source>
</evidence>
<dbReference type="EMBL" id="CP074694">
    <property type="protein sequence ID" value="QVL32230.1"/>
    <property type="molecule type" value="Genomic_DNA"/>
</dbReference>
<proteinExistence type="predicted"/>
<gene>
    <name evidence="1" type="ORF">KIH39_25915</name>
</gene>